<dbReference type="RefSeq" id="WP_105048265.1">
    <property type="nucleotide sequence ID" value="NZ_CP150661.1"/>
</dbReference>
<evidence type="ECO:0000313" key="2">
    <source>
        <dbReference type="EMBL" id="PQJ72606.1"/>
    </source>
</evidence>
<dbReference type="Proteomes" id="UP000247345">
    <property type="component" value="Unassembled WGS sequence"/>
</dbReference>
<protein>
    <submittedName>
        <fullName evidence="2">Uncharacterized protein</fullName>
    </submittedName>
</protein>
<dbReference type="AlphaFoldDB" id="A0A2P6CCG6"/>
<reference evidence="2 3" key="1">
    <citation type="submission" date="2016-12" db="EMBL/GenBank/DDBJ databases">
        <title>Trade-off between light-utilization and light-protection in marine flavobacteria.</title>
        <authorList>
            <person name="Kumagai Y."/>
            <person name="Yoshizawa S."/>
            <person name="Kogure K."/>
            <person name="Iwasaki W."/>
        </authorList>
    </citation>
    <scope>NUCLEOTIDE SEQUENCE [LARGE SCALE GENOMIC DNA]</scope>
    <source>
        <strain evidence="2 3">KCTC 12100</strain>
    </source>
</reference>
<sequence>MKLKKLFLLTILQLVIVSFFAQETTTKQSSISLLSTKTTFNVNDKITLEFTVQTDSIYQLYCANSYGATVLEPTITNKKTVFEIPKFLSKKRGILSWKIINASEDISGNITINSLQQPTSIETYLGPPSIDAGGLDYTMLVVIPTDSLDNPILDDSKVDVKYQFLRSETSKAIFTDKLIGYRNIYSPKKSGRMIISSESFGLNSKEFDVNIMPAIATNFKIYVSRNHEYADGNQITTFYTSTIKDKNNNIVSDGSYVEFYITNKNGGILKTTGTTLNGVAHAKIIHPDFEDQWSIKAYFIGIAESNVLKIKYKKVIEDYQVAFLDNNRTIKVGPLKSFMKQIIPDGLSVKLTIYKKDTLVSELFKESQNGFASFYLDPNIFENNLYTFYIETAGIKKEFKSFKLW</sequence>
<comment type="caution">
    <text evidence="2">The sequence shown here is derived from an EMBL/GenBank/DDBJ whole genome shotgun (WGS) entry which is preliminary data.</text>
</comment>
<dbReference type="InterPro" id="IPR013783">
    <property type="entry name" value="Ig-like_fold"/>
</dbReference>
<feature type="chain" id="PRO_5015127547" evidence="1">
    <location>
        <begin position="22"/>
        <end position="405"/>
    </location>
</feature>
<gene>
    <name evidence="2" type="ORF">BTO14_04765</name>
</gene>
<dbReference type="SUPFAM" id="SSF49373">
    <property type="entry name" value="Invasin/intimin cell-adhesion fragments"/>
    <property type="match status" value="1"/>
</dbReference>
<dbReference type="Gene3D" id="2.60.40.10">
    <property type="entry name" value="Immunoglobulins"/>
    <property type="match status" value="1"/>
</dbReference>
<organism evidence="2 3">
    <name type="scientific">Polaribacter butkevichii</name>
    <dbReference type="NCBI Taxonomy" id="218490"/>
    <lineage>
        <taxon>Bacteria</taxon>
        <taxon>Pseudomonadati</taxon>
        <taxon>Bacteroidota</taxon>
        <taxon>Flavobacteriia</taxon>
        <taxon>Flavobacteriales</taxon>
        <taxon>Flavobacteriaceae</taxon>
    </lineage>
</organism>
<dbReference type="OrthoDB" id="980944at2"/>
<keyword evidence="3" id="KW-1185">Reference proteome</keyword>
<name>A0A2P6CCG6_9FLAO</name>
<accession>A0A2P6CCG6</accession>
<dbReference type="InterPro" id="IPR008964">
    <property type="entry name" value="Invasin/intimin_cell_adhesion"/>
</dbReference>
<proteinExistence type="predicted"/>
<dbReference type="EMBL" id="MSCK01000001">
    <property type="protein sequence ID" value="PQJ72606.1"/>
    <property type="molecule type" value="Genomic_DNA"/>
</dbReference>
<keyword evidence="1" id="KW-0732">Signal</keyword>
<feature type="signal peptide" evidence="1">
    <location>
        <begin position="1"/>
        <end position="21"/>
    </location>
</feature>
<evidence type="ECO:0000256" key="1">
    <source>
        <dbReference type="SAM" id="SignalP"/>
    </source>
</evidence>
<evidence type="ECO:0000313" key="3">
    <source>
        <dbReference type="Proteomes" id="UP000247345"/>
    </source>
</evidence>